<sequence length="167" mass="17956">MLAPTVWQTHTTMQGVYLLLCNPYSMLQLRAGLDGDAYAHGGTKALRSKHASVEEVYASTEGLVADMVVRLDAVMFHVPTSKERTCPIPGQGATGEVANARRGVGCPRTTETQPYGFAGAEGRGWRPATEETARLYEASLLDTGWVQAALMQPNLSATNQLPRGHGL</sequence>
<dbReference type="Proteomes" id="UP001190700">
    <property type="component" value="Unassembled WGS sequence"/>
</dbReference>
<dbReference type="AlphaFoldDB" id="A0AAE0EQG7"/>
<name>A0AAE0EQG7_9CHLO</name>
<feature type="region of interest" description="Disordered" evidence="1">
    <location>
        <begin position="104"/>
        <end position="124"/>
    </location>
</feature>
<evidence type="ECO:0000256" key="1">
    <source>
        <dbReference type="SAM" id="MobiDB-lite"/>
    </source>
</evidence>
<reference evidence="2 3" key="1">
    <citation type="journal article" date="2015" name="Genome Biol. Evol.">
        <title>Comparative Genomics of a Bacterivorous Green Alga Reveals Evolutionary Causalities and Consequences of Phago-Mixotrophic Mode of Nutrition.</title>
        <authorList>
            <person name="Burns J.A."/>
            <person name="Paasch A."/>
            <person name="Narechania A."/>
            <person name="Kim E."/>
        </authorList>
    </citation>
    <scope>NUCLEOTIDE SEQUENCE [LARGE SCALE GENOMIC DNA]</scope>
    <source>
        <strain evidence="2 3">PLY_AMNH</strain>
    </source>
</reference>
<keyword evidence="3" id="KW-1185">Reference proteome</keyword>
<evidence type="ECO:0000313" key="3">
    <source>
        <dbReference type="Proteomes" id="UP001190700"/>
    </source>
</evidence>
<protein>
    <submittedName>
        <fullName evidence="2">Uncharacterized protein</fullName>
    </submittedName>
</protein>
<evidence type="ECO:0000313" key="2">
    <source>
        <dbReference type="EMBL" id="KAK3237128.1"/>
    </source>
</evidence>
<proteinExistence type="predicted"/>
<comment type="caution">
    <text evidence="2">The sequence shown here is derived from an EMBL/GenBank/DDBJ whole genome shotgun (WGS) entry which is preliminary data.</text>
</comment>
<dbReference type="EMBL" id="LGRX02034701">
    <property type="protein sequence ID" value="KAK3237128.1"/>
    <property type="molecule type" value="Genomic_DNA"/>
</dbReference>
<accession>A0AAE0EQG7</accession>
<organism evidence="2 3">
    <name type="scientific">Cymbomonas tetramitiformis</name>
    <dbReference type="NCBI Taxonomy" id="36881"/>
    <lineage>
        <taxon>Eukaryota</taxon>
        <taxon>Viridiplantae</taxon>
        <taxon>Chlorophyta</taxon>
        <taxon>Pyramimonadophyceae</taxon>
        <taxon>Pyramimonadales</taxon>
        <taxon>Pyramimonadaceae</taxon>
        <taxon>Cymbomonas</taxon>
    </lineage>
</organism>
<gene>
    <name evidence="2" type="ORF">CYMTET_52794</name>
</gene>